<keyword evidence="2" id="KW-1185">Reference proteome</keyword>
<name>G3IUN8_METTV</name>
<dbReference type="AlphaFoldDB" id="G3IUN8"/>
<organism evidence="1 2">
    <name type="scientific">Methylobacter tundripaludum (strain ATCC BAA-1195 / DSM 17260 / SV96)</name>
    <dbReference type="NCBI Taxonomy" id="697282"/>
    <lineage>
        <taxon>Bacteria</taxon>
        <taxon>Pseudomonadati</taxon>
        <taxon>Pseudomonadota</taxon>
        <taxon>Gammaproteobacteria</taxon>
        <taxon>Methylococcales</taxon>
        <taxon>Methylococcaceae</taxon>
        <taxon>Methylobacter</taxon>
    </lineage>
</organism>
<sequence length="38" mass="4478">MIKQELQESNRIELKCELTDTLEKELIGSNHSRQTFQS</sequence>
<evidence type="ECO:0000313" key="1">
    <source>
        <dbReference type="EMBL" id="EGW22761.1"/>
    </source>
</evidence>
<reference evidence="1 2" key="1">
    <citation type="submission" date="2011-06" db="EMBL/GenBank/DDBJ databases">
        <title>Genomic sequence of Methylobacter tundripaludum SV96.</title>
        <authorList>
            <consortium name="US DOE Joint Genome Institute"/>
            <person name="Lucas S."/>
            <person name="Han J."/>
            <person name="Lapidus A."/>
            <person name="Cheng J.-F."/>
            <person name="Goodwin L."/>
            <person name="Pitluck S."/>
            <person name="Held B."/>
            <person name="Detter J.C."/>
            <person name="Han C."/>
            <person name="Tapia R."/>
            <person name="Land M."/>
            <person name="Hauser L."/>
            <person name="Kyrpides N."/>
            <person name="Ivanova N."/>
            <person name="Ovchinnikova G."/>
            <person name="Pagani I."/>
            <person name="Klotz M.G."/>
            <person name="Dispirito A.A."/>
            <person name="Murrell J.C."/>
            <person name="Dunfield P."/>
            <person name="Kalyuzhnaya M.G."/>
            <person name="Svenning M."/>
            <person name="Trotsenko Y.A."/>
            <person name="Stein L.Y."/>
            <person name="Woyke T."/>
        </authorList>
    </citation>
    <scope>NUCLEOTIDE SEQUENCE [LARGE SCALE GENOMIC DNA]</scope>
    <source>
        <strain evidence="2">ATCC BAA-1195 / DSM 17260 / SV96</strain>
    </source>
</reference>
<dbReference type="HOGENOM" id="CLU_3330087_0_0_6"/>
<dbReference type="EMBL" id="JH109152">
    <property type="protein sequence ID" value="EGW22761.1"/>
    <property type="molecule type" value="Genomic_DNA"/>
</dbReference>
<accession>G3IUN8</accession>
<dbReference type="STRING" id="697282.Mettu_1585"/>
<protein>
    <submittedName>
        <fullName evidence="1">Uncharacterized protein</fullName>
    </submittedName>
</protein>
<proteinExistence type="predicted"/>
<dbReference type="Proteomes" id="UP000004664">
    <property type="component" value="Unassembled WGS sequence"/>
</dbReference>
<gene>
    <name evidence="1" type="ORF">Mettu_1585</name>
</gene>
<evidence type="ECO:0000313" key="2">
    <source>
        <dbReference type="Proteomes" id="UP000004664"/>
    </source>
</evidence>